<comment type="similarity">
    <text evidence="1">Belongs to the ABC transporter superfamily.</text>
</comment>
<dbReference type="PANTHER" id="PTHR42711:SF5">
    <property type="entry name" value="ABC TRANSPORTER ATP-BINDING PROTEIN NATA"/>
    <property type="match status" value="1"/>
</dbReference>
<dbReference type="SUPFAM" id="SSF52540">
    <property type="entry name" value="P-loop containing nucleoside triphosphate hydrolases"/>
    <property type="match status" value="1"/>
</dbReference>
<keyword evidence="4 6" id="KW-0067">ATP-binding</keyword>
<dbReference type="Gene3D" id="3.40.50.300">
    <property type="entry name" value="P-loop containing nucleotide triphosphate hydrolases"/>
    <property type="match status" value="1"/>
</dbReference>
<evidence type="ECO:0000256" key="3">
    <source>
        <dbReference type="ARBA" id="ARBA00022741"/>
    </source>
</evidence>
<dbReference type="SMART" id="SM00382">
    <property type="entry name" value="AAA"/>
    <property type="match status" value="1"/>
</dbReference>
<dbReference type="InterPro" id="IPR003593">
    <property type="entry name" value="AAA+_ATPase"/>
</dbReference>
<proteinExistence type="inferred from homology"/>
<dbReference type="InterPro" id="IPR003439">
    <property type="entry name" value="ABC_transporter-like_ATP-bd"/>
</dbReference>
<dbReference type="EMBL" id="DVHK01000066">
    <property type="protein sequence ID" value="HIR66952.1"/>
    <property type="molecule type" value="Genomic_DNA"/>
</dbReference>
<dbReference type="Pfam" id="PF00005">
    <property type="entry name" value="ABC_tran"/>
    <property type="match status" value="1"/>
</dbReference>
<dbReference type="Proteomes" id="UP000823913">
    <property type="component" value="Unassembled WGS sequence"/>
</dbReference>
<organism evidence="6 7">
    <name type="scientific">Candidatus Coproplasma avicola</name>
    <dbReference type="NCBI Taxonomy" id="2840744"/>
    <lineage>
        <taxon>Bacteria</taxon>
        <taxon>Bacillati</taxon>
        <taxon>Bacillota</taxon>
        <taxon>Clostridia</taxon>
        <taxon>Eubacteriales</taxon>
        <taxon>Candidatus Coproplasma</taxon>
    </lineage>
</organism>
<reference evidence="6" key="2">
    <citation type="journal article" date="2021" name="PeerJ">
        <title>Extensive microbial diversity within the chicken gut microbiome revealed by metagenomics and culture.</title>
        <authorList>
            <person name="Gilroy R."/>
            <person name="Ravi A."/>
            <person name="Getino M."/>
            <person name="Pursley I."/>
            <person name="Horton D.L."/>
            <person name="Alikhan N.F."/>
            <person name="Baker D."/>
            <person name="Gharbi K."/>
            <person name="Hall N."/>
            <person name="Watson M."/>
            <person name="Adriaenssens E.M."/>
            <person name="Foster-Nyarko E."/>
            <person name="Jarju S."/>
            <person name="Secka A."/>
            <person name="Antonio M."/>
            <person name="Oren A."/>
            <person name="Chaudhuri R.R."/>
            <person name="La Ragione R."/>
            <person name="Hildebrand F."/>
            <person name="Pallen M.J."/>
        </authorList>
    </citation>
    <scope>NUCLEOTIDE SEQUENCE</scope>
    <source>
        <strain evidence="6">ChiW16-3235</strain>
    </source>
</reference>
<dbReference type="PANTHER" id="PTHR42711">
    <property type="entry name" value="ABC TRANSPORTER ATP-BINDING PROTEIN"/>
    <property type="match status" value="1"/>
</dbReference>
<gene>
    <name evidence="6" type="ORF">IAB94_02755</name>
</gene>
<keyword evidence="3" id="KW-0547">Nucleotide-binding</keyword>
<keyword evidence="2" id="KW-0813">Transport</keyword>
<comment type="caution">
    <text evidence="6">The sequence shown here is derived from an EMBL/GenBank/DDBJ whole genome shotgun (WGS) entry which is preliminary data.</text>
</comment>
<dbReference type="GO" id="GO:0016887">
    <property type="term" value="F:ATP hydrolysis activity"/>
    <property type="evidence" value="ECO:0007669"/>
    <property type="project" value="InterPro"/>
</dbReference>
<dbReference type="InterPro" id="IPR027417">
    <property type="entry name" value="P-loop_NTPase"/>
</dbReference>
<accession>A0A9D1J9G2</accession>
<evidence type="ECO:0000256" key="1">
    <source>
        <dbReference type="ARBA" id="ARBA00005417"/>
    </source>
</evidence>
<dbReference type="InterPro" id="IPR050763">
    <property type="entry name" value="ABC_transporter_ATP-binding"/>
</dbReference>
<name>A0A9D1J9G2_9FIRM</name>
<sequence length="259" mass="28771">MEKEQILKVEHLKKTFNLSYKQRRLEGGQKTKVAVNDISFTAYKGEIFGLLGPNGAGKTTTLRMLATLIRPDSGDAFIDGVSVVKNPYGVRGRIGFLTSELKLEDFFTPGYLFDFFSEIHGVPQDVRNARKRALFSRFGIDKFAEVRLANLSTGMKQKVSIVISIVHDPDFIIFDEPTNGLDVLTAKTVTDYLSELRAEGKSIILSTHIFSLAEKLCDRVGVIIDGKLVALDSLSALTAECNLEEKFFELYSEYAGGRA</sequence>
<evidence type="ECO:0000313" key="7">
    <source>
        <dbReference type="Proteomes" id="UP000823913"/>
    </source>
</evidence>
<evidence type="ECO:0000259" key="5">
    <source>
        <dbReference type="PROSITE" id="PS50893"/>
    </source>
</evidence>
<protein>
    <submittedName>
        <fullName evidence="6">ABC transporter ATP-binding protein</fullName>
    </submittedName>
</protein>
<evidence type="ECO:0000256" key="2">
    <source>
        <dbReference type="ARBA" id="ARBA00022448"/>
    </source>
</evidence>
<dbReference type="GO" id="GO:0005524">
    <property type="term" value="F:ATP binding"/>
    <property type="evidence" value="ECO:0007669"/>
    <property type="project" value="UniProtKB-KW"/>
</dbReference>
<reference evidence="6" key="1">
    <citation type="submission" date="2020-10" db="EMBL/GenBank/DDBJ databases">
        <authorList>
            <person name="Gilroy R."/>
        </authorList>
    </citation>
    <scope>NUCLEOTIDE SEQUENCE</scope>
    <source>
        <strain evidence="6">ChiW16-3235</strain>
    </source>
</reference>
<dbReference type="PROSITE" id="PS50893">
    <property type="entry name" value="ABC_TRANSPORTER_2"/>
    <property type="match status" value="1"/>
</dbReference>
<evidence type="ECO:0000256" key="4">
    <source>
        <dbReference type="ARBA" id="ARBA00022840"/>
    </source>
</evidence>
<dbReference type="AlphaFoldDB" id="A0A9D1J9G2"/>
<feature type="domain" description="ABC transporter" evidence="5">
    <location>
        <begin position="7"/>
        <end position="250"/>
    </location>
</feature>
<evidence type="ECO:0000313" key="6">
    <source>
        <dbReference type="EMBL" id="HIR66952.1"/>
    </source>
</evidence>